<dbReference type="EMBL" id="KN847353">
    <property type="protein sequence ID" value="KIW36573.1"/>
    <property type="molecule type" value="Genomic_DNA"/>
</dbReference>
<dbReference type="RefSeq" id="XP_016256790.1">
    <property type="nucleotide sequence ID" value="XM_016412857.1"/>
</dbReference>
<proteinExistence type="predicted"/>
<dbReference type="HOGENOM" id="CLU_1992663_0_0_1"/>
<gene>
    <name evidence="1" type="ORF">PV06_11221</name>
</gene>
<dbReference type="EMBL" id="KN847353">
    <property type="protein sequence ID" value="KIW36574.1"/>
    <property type="molecule type" value="Genomic_DNA"/>
</dbReference>
<reference evidence="1 2" key="1">
    <citation type="submission" date="2015-01" db="EMBL/GenBank/DDBJ databases">
        <title>The Genome Sequence of Exophiala oligosperma CBS72588.</title>
        <authorList>
            <consortium name="The Broad Institute Genomics Platform"/>
            <person name="Cuomo C."/>
            <person name="de Hoog S."/>
            <person name="Gorbushina A."/>
            <person name="Stielow B."/>
            <person name="Teixiera M."/>
            <person name="Abouelleil A."/>
            <person name="Chapman S.B."/>
            <person name="Priest M."/>
            <person name="Young S.K."/>
            <person name="Wortman J."/>
            <person name="Nusbaum C."/>
            <person name="Birren B."/>
        </authorList>
    </citation>
    <scope>NUCLEOTIDE SEQUENCE [LARGE SCALE GENOMIC DNA]</scope>
    <source>
        <strain evidence="1 2">CBS 72588</strain>
    </source>
</reference>
<name>A0A0D2CZZ2_9EURO</name>
<organism evidence="1 2">
    <name type="scientific">Exophiala oligosperma</name>
    <dbReference type="NCBI Taxonomy" id="215243"/>
    <lineage>
        <taxon>Eukaryota</taxon>
        <taxon>Fungi</taxon>
        <taxon>Dikarya</taxon>
        <taxon>Ascomycota</taxon>
        <taxon>Pezizomycotina</taxon>
        <taxon>Eurotiomycetes</taxon>
        <taxon>Chaetothyriomycetidae</taxon>
        <taxon>Chaetothyriales</taxon>
        <taxon>Herpotrichiellaceae</taxon>
        <taxon>Exophiala</taxon>
    </lineage>
</organism>
<evidence type="ECO:0000313" key="1">
    <source>
        <dbReference type="EMBL" id="KIW36573.1"/>
    </source>
</evidence>
<accession>A0A0D2CZZ2</accession>
<dbReference type="VEuPathDB" id="FungiDB:PV06_11221"/>
<dbReference type="AlphaFoldDB" id="A0A0D2CZZ2"/>
<protein>
    <submittedName>
        <fullName evidence="1">Uncharacterized protein</fullName>
    </submittedName>
</protein>
<dbReference type="RefSeq" id="XP_016256789.1">
    <property type="nucleotide sequence ID" value="XM_016412856.1"/>
</dbReference>
<evidence type="ECO:0000313" key="2">
    <source>
        <dbReference type="Proteomes" id="UP000053342"/>
    </source>
</evidence>
<dbReference type="Proteomes" id="UP000053342">
    <property type="component" value="Unassembled WGS sequence"/>
</dbReference>
<dbReference type="GeneID" id="27363295"/>
<keyword evidence="2" id="KW-1185">Reference proteome</keyword>
<sequence length="125" mass="14112">MATQENVRWLIRLSSLTVTQMKLLRCGKCHQCSIYTCLFGVQPLSRLRAEQLPNSTRCNSGMTYFIVYKQGGSKAPANISSMHEYCRGLLLPVRLEIVGTWDFVDLRSSAGIQDLHAHHCSRSSH</sequence>